<feature type="transmembrane region" description="Helical" evidence="1">
    <location>
        <begin position="15"/>
        <end position="33"/>
    </location>
</feature>
<keyword evidence="1" id="KW-0812">Transmembrane</keyword>
<feature type="transmembrane region" description="Helical" evidence="1">
    <location>
        <begin position="121"/>
        <end position="143"/>
    </location>
</feature>
<name>H5SBD6_9CHLR</name>
<feature type="transmembrane region" description="Helical" evidence="1">
    <location>
        <begin position="189"/>
        <end position="208"/>
    </location>
</feature>
<reference evidence="2" key="1">
    <citation type="journal article" date="2005" name="Environ. Microbiol.">
        <title>Genetic and functional properties of uncultivated thermophilic crenarchaeotes from a subsurface gold mine as revealed by analysis of genome fragments.</title>
        <authorList>
            <person name="Nunoura T."/>
            <person name="Hirayama H."/>
            <person name="Takami H."/>
            <person name="Oida H."/>
            <person name="Nishi S."/>
            <person name="Shimamura S."/>
            <person name="Suzuki Y."/>
            <person name="Inagaki F."/>
            <person name="Takai K."/>
            <person name="Nealson K.H."/>
            <person name="Horikoshi K."/>
        </authorList>
    </citation>
    <scope>NUCLEOTIDE SEQUENCE</scope>
</reference>
<proteinExistence type="predicted"/>
<dbReference type="GO" id="GO:0005886">
    <property type="term" value="C:plasma membrane"/>
    <property type="evidence" value="ECO:0007669"/>
    <property type="project" value="UniProtKB-SubCell"/>
</dbReference>
<dbReference type="PANTHER" id="PTHR37305:SF1">
    <property type="entry name" value="MEMBRANE PROTEIN"/>
    <property type="match status" value="1"/>
</dbReference>
<feature type="transmembrane region" description="Helical" evidence="1">
    <location>
        <begin position="155"/>
        <end position="177"/>
    </location>
</feature>
<accession>H5SBD6</accession>
<feature type="transmembrane region" description="Helical" evidence="1">
    <location>
        <begin position="237"/>
        <end position="255"/>
    </location>
</feature>
<dbReference type="GO" id="GO:0140359">
    <property type="term" value="F:ABC-type transporter activity"/>
    <property type="evidence" value="ECO:0007669"/>
    <property type="project" value="InterPro"/>
</dbReference>
<evidence type="ECO:0000256" key="1">
    <source>
        <dbReference type="SAM" id="Phobius"/>
    </source>
</evidence>
<keyword evidence="1" id="KW-0472">Membrane</keyword>
<reference evidence="2" key="2">
    <citation type="journal article" date="2012" name="PLoS ONE">
        <title>A Deeply Branching Thermophilic Bacterium with an Ancient Acetyl-CoA Pathway Dominates a Subsurface Ecosystem.</title>
        <authorList>
            <person name="Takami H."/>
            <person name="Noguchi H."/>
            <person name="Takaki Y."/>
            <person name="Uchiyama I."/>
            <person name="Toyoda A."/>
            <person name="Nishi S."/>
            <person name="Chee G.-J."/>
            <person name="Arai W."/>
            <person name="Nunoura T."/>
            <person name="Itoh T."/>
            <person name="Hattori M."/>
            <person name="Takai K."/>
        </authorList>
    </citation>
    <scope>NUCLEOTIDE SEQUENCE</scope>
</reference>
<organism evidence="2">
    <name type="scientific">uncultured Chloroflexota bacterium</name>
    <dbReference type="NCBI Taxonomy" id="166587"/>
    <lineage>
        <taxon>Bacteria</taxon>
        <taxon>Bacillati</taxon>
        <taxon>Chloroflexota</taxon>
        <taxon>environmental samples</taxon>
    </lineage>
</organism>
<dbReference type="EMBL" id="AP011658">
    <property type="protein sequence ID" value="BAL53472.1"/>
    <property type="molecule type" value="Genomic_DNA"/>
</dbReference>
<dbReference type="EMBL" id="AP011732">
    <property type="protein sequence ID" value="BAL55912.1"/>
    <property type="molecule type" value="Genomic_DNA"/>
</dbReference>
<keyword evidence="1" id="KW-1133">Transmembrane helix</keyword>
<evidence type="ECO:0000313" key="2">
    <source>
        <dbReference type="EMBL" id="BAL53472.1"/>
    </source>
</evidence>
<sequence length="264" mass="30374">MNIFWREFRAHTKSLLIYSLIIFLFSVTGFAKFKTYAEDPAMLNILNQMPKAVLDALNMRVFNLTTLSGFYGIMHIYYALILAIAAVMWGSEVIAKEERDKTVEFSLVLPITRGRLVTAKLLAVVAHSFLLWIATILSFFISSRSYTPDEGFWDFFYLSMAGLLLLQMIFVAIGISLGCALQQYRRTSAIALTILLATYFAALISSIHEKTEFLKYFSPFKYVDAGMIWREGRIEPIFLWLSLILIGLCIALAYWRYNHRDLYI</sequence>
<dbReference type="Pfam" id="PF12679">
    <property type="entry name" value="ABC2_membrane_2"/>
    <property type="match status" value="1"/>
</dbReference>
<evidence type="ECO:0000313" key="3">
    <source>
        <dbReference type="EMBL" id="BAL55912.1"/>
    </source>
</evidence>
<dbReference type="AlphaFoldDB" id="H5SBD6"/>
<protein>
    <submittedName>
        <fullName evidence="2">ABC-2 type transport system permease protein</fullName>
    </submittedName>
</protein>
<dbReference type="PANTHER" id="PTHR37305">
    <property type="entry name" value="INTEGRAL MEMBRANE PROTEIN-RELATED"/>
    <property type="match status" value="1"/>
</dbReference>
<gene>
    <name evidence="2" type="ORF">HGMM_F07B11C27</name>
    <name evidence="3" type="ORF">HGMM_F32G01C22</name>
</gene>
<feature type="transmembrane region" description="Helical" evidence="1">
    <location>
        <begin position="69"/>
        <end position="89"/>
    </location>
</feature>